<dbReference type="EMBL" id="DS268128">
    <property type="protein sequence ID" value="KMU72821.1"/>
    <property type="molecule type" value="Genomic_DNA"/>
</dbReference>
<name>A0A0J8QK53_COCIT</name>
<accession>A0A0J8QK53</accession>
<dbReference type="Proteomes" id="UP000054559">
    <property type="component" value="Unassembled WGS sequence"/>
</dbReference>
<gene>
    <name evidence="1" type="ORF">CISG_03255</name>
</gene>
<proteinExistence type="predicted"/>
<dbReference type="OrthoDB" id="4199792at2759"/>
<reference evidence="2" key="1">
    <citation type="journal article" date="2010" name="Genome Res.">
        <title>Population genomic sequencing of Coccidioides fungi reveals recent hybridization and transposon control.</title>
        <authorList>
            <person name="Neafsey D.E."/>
            <person name="Barker B.M."/>
            <person name="Sharpton T.J."/>
            <person name="Stajich J.E."/>
            <person name="Park D.J."/>
            <person name="Whiston E."/>
            <person name="Hung C.-Y."/>
            <person name="McMahan C."/>
            <person name="White J."/>
            <person name="Sykes S."/>
            <person name="Heiman D."/>
            <person name="Young S."/>
            <person name="Zeng Q."/>
            <person name="Abouelleil A."/>
            <person name="Aftuck L."/>
            <person name="Bessette D."/>
            <person name="Brown A."/>
            <person name="FitzGerald M."/>
            <person name="Lui A."/>
            <person name="Macdonald J.P."/>
            <person name="Priest M."/>
            <person name="Orbach M.J."/>
            <person name="Galgiani J.N."/>
            <person name="Kirkland T.N."/>
            <person name="Cole G.T."/>
            <person name="Birren B.W."/>
            <person name="Henn M.R."/>
            <person name="Taylor J.W."/>
            <person name="Rounsley S.D."/>
        </authorList>
    </citation>
    <scope>NUCLEOTIDE SEQUENCE [LARGE SCALE GENOMIC DNA]</scope>
    <source>
        <strain evidence="2">RMSCC 3703</strain>
    </source>
</reference>
<evidence type="ECO:0000313" key="1">
    <source>
        <dbReference type="EMBL" id="KMU72821.1"/>
    </source>
</evidence>
<sequence length="172" mass="19215">MTGLSGEIQPARDVIDKEENTTEFYSRRLVTVVITQLFSYMVGKGVRNGYVCTGEVFIFLHIPEDPSIVQYALCVPNQDVREGYEEDFECTAVARVIAFTLLALAAPSPSQEWHDAVTKLGVWPVEYAEVLEQTPSPKRLKKRNVLSPIYRGQAASVSYETPVMPANRESAN</sequence>
<protein>
    <submittedName>
        <fullName evidence="1">Uncharacterized protein</fullName>
    </submittedName>
</protein>
<dbReference type="AlphaFoldDB" id="A0A0J8QK53"/>
<dbReference type="STRING" id="454286.A0A0J8QK53"/>
<organism evidence="1 2">
    <name type="scientific">Coccidioides immitis RMSCC 3703</name>
    <dbReference type="NCBI Taxonomy" id="454286"/>
    <lineage>
        <taxon>Eukaryota</taxon>
        <taxon>Fungi</taxon>
        <taxon>Dikarya</taxon>
        <taxon>Ascomycota</taxon>
        <taxon>Pezizomycotina</taxon>
        <taxon>Eurotiomycetes</taxon>
        <taxon>Eurotiomycetidae</taxon>
        <taxon>Onygenales</taxon>
        <taxon>Onygenaceae</taxon>
        <taxon>Coccidioides</taxon>
    </lineage>
</organism>
<evidence type="ECO:0000313" key="2">
    <source>
        <dbReference type="Proteomes" id="UP000054559"/>
    </source>
</evidence>